<evidence type="ECO:0000259" key="1">
    <source>
        <dbReference type="Pfam" id="PF13550"/>
    </source>
</evidence>
<reference evidence="2 3" key="1">
    <citation type="submission" date="2017-12" db="EMBL/GenBank/DDBJ databases">
        <authorList>
            <person name="Lestochi C.V."/>
            <person name="Miller K.C."/>
            <person name="Miller J.S."/>
            <person name="Stanton M.L."/>
            <person name="Broussard G.W."/>
        </authorList>
    </citation>
    <scope>NUCLEOTIDE SEQUENCE [LARGE SCALE GENOMIC DNA]</scope>
</reference>
<organism evidence="2 3">
    <name type="scientific">Vibrio phage Ceto</name>
    <dbReference type="NCBI Taxonomy" id="2570300"/>
    <lineage>
        <taxon>Viruses</taxon>
        <taxon>Duplodnaviria</taxon>
        <taxon>Heunggongvirae</taxon>
        <taxon>Uroviricota</taxon>
        <taxon>Caudoviricetes</taxon>
        <taxon>Demerecviridae</taxon>
        <taxon>Ermolyevavirinae</taxon>
        <taxon>Cetovirus</taxon>
        <taxon>Cetovirus ceto</taxon>
    </lineage>
</organism>
<dbReference type="InterPro" id="IPR032876">
    <property type="entry name" value="J_dom"/>
</dbReference>
<evidence type="ECO:0000313" key="2">
    <source>
        <dbReference type="EMBL" id="AUG85044.1"/>
    </source>
</evidence>
<protein>
    <submittedName>
        <fullName evidence="2">Tail protein</fullName>
    </submittedName>
</protein>
<name>A0A2H5BGE3_9CAUD</name>
<keyword evidence="3" id="KW-1185">Reference proteome</keyword>
<proteinExistence type="predicted"/>
<dbReference type="Proteomes" id="UP000240819">
    <property type="component" value="Segment"/>
</dbReference>
<gene>
    <name evidence="2" type="ORF">CETO_37</name>
</gene>
<accession>A0A2H5BGE3</accession>
<dbReference type="Pfam" id="PF13550">
    <property type="entry name" value="Phage-tail_3"/>
    <property type="match status" value="1"/>
</dbReference>
<dbReference type="EMBL" id="MG649966">
    <property type="protein sequence ID" value="AUG85044.1"/>
    <property type="molecule type" value="Genomic_DNA"/>
</dbReference>
<sequence length="947" mass="107373">MSNILETTKKYIETTENLKLAHLVSLELPGEEGVYVYFTDYFRDITYNNQEYKTGVVKRVGDVKQTKEFTIFRVPVQVSGAIEEEVDRVLNSKSFLNRKIKILRAFLDDNGNIIPVYSNGDIITYFEGVIVTSKLDETNTNSGTGRSTITWNCSNKNYELDAVNGRITDDESHRGLINVNGVMQPSGSAKKPEYQLDRGFFHAGKSVKLLAEYQTKEKRFRLKKRRAGGFRGLMGQKYYDMEEYWADVVREVDMDINLTAKYLPVLYGVQKVSGIPIFFDTDIGNPEEVWAVYAFCEGEIDGFLDIFFGDNPMICVSENDQEKRACIGMKRTKGDTIGALAPKGGRTVPSKHGQHYIYDDGDGPIEFWTFHGSSTQNAAQVLVDKAAAGEFKLQSDGSYGSEYWDDTFKLLDTAYLVVKYTLNENRTSIPEVSAEIQGKKIAVYHEDGTVTSDKTSLNLAWQTLDYLRSPTYGAGLPLDEIDLPAIQECAKIMDAIDTSYEPDWVPYWRYLGWTDFKEENRQILQGSGLLSTSDTVFKNIQALISQFDASLNIVGGKYTLTMEANRPPVYDIDEGSIINGSIQVSDNSMEQKYNAVQAGIIDPSKGWGSNTITFFNKEYKLEDNGKDRKANISFPFITNYYTARTRSEYYLRKSRYNRQISFELPFTFMWLYPNANITITKQRYGWDKKTFMIQDLTWMYNGHIKVVAREYDDSMFLSSGQVDNSNNQIPDIVVNVLPPRDLKYEPKAGDQKIGLNGTLSWYPSLSKRVAYYTVKYTGLTDLITVPAPGNVVSSQKIELQLFDLAEGEYTFEVRAVSFDGETSMPVSITERINPSAILPMVENFIIVNRAVVSDKIFVGKDLLLAWDELVEGRFVDGFKYHLRFTSADTGDTLRDITTTDTSFIYTLDMNKEDYKLLHGTLGVHRNLTVYVRGEGSNNITSINWTVL</sequence>
<evidence type="ECO:0000313" key="3">
    <source>
        <dbReference type="Proteomes" id="UP000240819"/>
    </source>
</evidence>
<feature type="domain" description="Tip attachment protein J" evidence="1">
    <location>
        <begin position="538"/>
        <end position="694"/>
    </location>
</feature>